<evidence type="ECO:0000313" key="2">
    <source>
        <dbReference type="EMBL" id="QCI63119.1"/>
    </source>
</evidence>
<evidence type="ECO:0000256" key="1">
    <source>
        <dbReference type="SAM" id="Phobius"/>
    </source>
</evidence>
<keyword evidence="3" id="KW-1185">Reference proteome</keyword>
<feature type="transmembrane region" description="Helical" evidence="1">
    <location>
        <begin position="12"/>
        <end position="32"/>
    </location>
</feature>
<keyword evidence="1" id="KW-1133">Transmembrane helix</keyword>
<evidence type="ECO:0008006" key="4">
    <source>
        <dbReference type="Google" id="ProtNLM"/>
    </source>
</evidence>
<keyword evidence="1" id="KW-0472">Membrane</keyword>
<accession>A0A4D7AQ55</accession>
<protein>
    <recommendedName>
        <fullName evidence="4">DUF2946 domain-containing protein</fullName>
    </recommendedName>
</protein>
<dbReference type="KEGG" id="pstg:E8M01_02025"/>
<dbReference type="RefSeq" id="WP_136958581.1">
    <property type="nucleotide sequence ID" value="NZ_CP039690.1"/>
</dbReference>
<organism evidence="2 3">
    <name type="scientific">Phreatobacter stygius</name>
    <dbReference type="NCBI Taxonomy" id="1940610"/>
    <lineage>
        <taxon>Bacteria</taxon>
        <taxon>Pseudomonadati</taxon>
        <taxon>Pseudomonadota</taxon>
        <taxon>Alphaproteobacteria</taxon>
        <taxon>Hyphomicrobiales</taxon>
        <taxon>Phreatobacteraceae</taxon>
        <taxon>Phreatobacter</taxon>
    </lineage>
</organism>
<gene>
    <name evidence="2" type="ORF">E8M01_02025</name>
</gene>
<dbReference type="EMBL" id="CP039690">
    <property type="protein sequence ID" value="QCI63119.1"/>
    <property type="molecule type" value="Genomic_DNA"/>
</dbReference>
<proteinExistence type="predicted"/>
<dbReference type="Proteomes" id="UP000298781">
    <property type="component" value="Chromosome"/>
</dbReference>
<reference evidence="2 3" key="1">
    <citation type="submission" date="2019-04" db="EMBL/GenBank/DDBJ databases">
        <title>Phreatobacter aquaticus sp. nov.</title>
        <authorList>
            <person name="Choi A."/>
        </authorList>
    </citation>
    <scope>NUCLEOTIDE SEQUENCE [LARGE SCALE GENOMIC DNA]</scope>
    <source>
        <strain evidence="2 3">KCTC 52518</strain>
    </source>
</reference>
<dbReference type="AlphaFoldDB" id="A0A4D7AQ55"/>
<evidence type="ECO:0000313" key="3">
    <source>
        <dbReference type="Proteomes" id="UP000298781"/>
    </source>
</evidence>
<keyword evidence="1" id="KW-0812">Transmembrane</keyword>
<sequence length="127" mass="13158">MTDWKAIRRFLVANIAIYALVAHSFLMALAVVPRPLVQGDLFAGPLILCSSHADAEAPAPADHHHHPPTHCALCGLGHCGFAQPGGGAILPPAAAFSGLVVLAAASDPFKPPSLPGNHRARAPPIFI</sequence>
<name>A0A4D7AQ55_9HYPH</name>